<evidence type="ECO:0000256" key="1">
    <source>
        <dbReference type="ARBA" id="ARBA00023239"/>
    </source>
</evidence>
<dbReference type="NCBIfam" id="NF009222">
    <property type="entry name" value="PRK12570.1"/>
    <property type="match status" value="1"/>
</dbReference>
<dbReference type="InterPro" id="IPR005486">
    <property type="entry name" value="Glucokinase_regulatory_CS"/>
</dbReference>
<gene>
    <name evidence="3 5" type="primary">murQ</name>
    <name evidence="5" type="ORF">ACFOUO_10720</name>
</gene>
<accession>A0ABV8JFM9</accession>
<dbReference type="InterPro" id="IPR000408">
    <property type="entry name" value="Reg_chr_condens"/>
</dbReference>
<dbReference type="PANTHER" id="PTHR10088:SF4">
    <property type="entry name" value="GLUCOKINASE REGULATORY PROTEIN"/>
    <property type="match status" value="1"/>
</dbReference>
<organism evidence="5 6">
    <name type="scientific">Salinithrix halophila</name>
    <dbReference type="NCBI Taxonomy" id="1485204"/>
    <lineage>
        <taxon>Bacteria</taxon>
        <taxon>Bacillati</taxon>
        <taxon>Bacillota</taxon>
        <taxon>Bacilli</taxon>
        <taxon>Bacillales</taxon>
        <taxon>Thermoactinomycetaceae</taxon>
        <taxon>Salinithrix</taxon>
    </lineage>
</organism>
<evidence type="ECO:0000256" key="2">
    <source>
        <dbReference type="ARBA" id="ARBA00023277"/>
    </source>
</evidence>
<dbReference type="SUPFAM" id="SSF53697">
    <property type="entry name" value="SIS domain"/>
    <property type="match status" value="1"/>
</dbReference>
<sequence length="299" mass="31906">MEKNPFDLTTEQINEATRSLDHMDSLEIVTVMNREDHRVPQAVEAVLPRIAEAVDEMVETVRQGGRIFYIGAGTSGRLGVLDASECPPTFSSDPELVQGIIAGGDRALRFAVEGAEDSTEQGAEDLKSRLFSEKDFLVGIAASGQTPYVLGALAHARQTGAKTVAVTCNPGSEAGHLAHLAIEIDTGPEILTGSTRLKAGTAQKLVLNMLSTAMMVRLGKTYGNLMVDLKPTNRKLKERARRIIRLATGASCEEVEKAYQAAGGETKTAIVMLLSGMDAELARSRLKCAGGRIGGALRD</sequence>
<comment type="similarity">
    <text evidence="3">Belongs to the GCKR-like family. MurNAc-6-P etherase subfamily.</text>
</comment>
<dbReference type="Gene3D" id="3.40.50.10490">
    <property type="entry name" value="Glucose-6-phosphate isomerase like protein, domain 1"/>
    <property type="match status" value="1"/>
</dbReference>
<evidence type="ECO:0000313" key="6">
    <source>
        <dbReference type="Proteomes" id="UP001595843"/>
    </source>
</evidence>
<dbReference type="NCBIfam" id="NF003915">
    <property type="entry name" value="PRK05441.1"/>
    <property type="match status" value="1"/>
</dbReference>
<evidence type="ECO:0000313" key="5">
    <source>
        <dbReference type="EMBL" id="MFC4077270.1"/>
    </source>
</evidence>
<feature type="active site" evidence="3">
    <location>
        <position position="116"/>
    </location>
</feature>
<keyword evidence="1 3" id="KW-0456">Lyase</keyword>
<dbReference type="PROSITE" id="PS01272">
    <property type="entry name" value="GCKR"/>
    <property type="match status" value="1"/>
</dbReference>
<dbReference type="NCBIfam" id="TIGR00274">
    <property type="entry name" value="N-acetylmuramic acid 6-phosphate etherase"/>
    <property type="match status" value="1"/>
</dbReference>
<dbReference type="InterPro" id="IPR001347">
    <property type="entry name" value="SIS_dom"/>
</dbReference>
<feature type="domain" description="SIS" evidence="4">
    <location>
        <begin position="57"/>
        <end position="220"/>
    </location>
</feature>
<dbReference type="PROSITE" id="PS50012">
    <property type="entry name" value="RCC1_3"/>
    <property type="match status" value="1"/>
</dbReference>
<protein>
    <recommendedName>
        <fullName evidence="3">N-acetylmuramic acid 6-phosphate etherase</fullName>
        <shortName evidence="3">MurNAc-6-P etherase</shortName>
        <ecNumber evidence="3">4.2.1.126</ecNumber>
    </recommendedName>
    <alternativeName>
        <fullName evidence="3">N-acetylmuramic acid 6-phosphate hydrolase</fullName>
    </alternativeName>
    <alternativeName>
        <fullName evidence="3">N-acetylmuramic acid 6-phosphate lyase</fullName>
    </alternativeName>
</protein>
<dbReference type="HAMAP" id="MF_00068">
    <property type="entry name" value="MurQ"/>
    <property type="match status" value="1"/>
</dbReference>
<dbReference type="GO" id="GO:0016829">
    <property type="term" value="F:lyase activity"/>
    <property type="evidence" value="ECO:0007669"/>
    <property type="project" value="UniProtKB-KW"/>
</dbReference>
<dbReference type="InterPro" id="IPR046348">
    <property type="entry name" value="SIS_dom_sf"/>
</dbReference>
<dbReference type="InterPro" id="IPR005488">
    <property type="entry name" value="Etherase_MurQ"/>
</dbReference>
<dbReference type="Pfam" id="PF22645">
    <property type="entry name" value="GKRP_SIS_N"/>
    <property type="match status" value="1"/>
</dbReference>
<keyword evidence="2 3" id="KW-0119">Carbohydrate metabolism</keyword>
<comment type="miscellaneous">
    <text evidence="3">A lyase-type mechanism (elimination/hydration) is suggested for the cleavage of the lactyl ether bond of MurNAc 6-phosphate, with the formation of an alpha,beta-unsaturated aldehyde intermediate with (E)-stereochemistry, followed by the syn addition of water to give product.</text>
</comment>
<feature type="active site" description="Proton donor" evidence="3">
    <location>
        <position position="85"/>
    </location>
</feature>
<dbReference type="Proteomes" id="UP001595843">
    <property type="component" value="Unassembled WGS sequence"/>
</dbReference>
<dbReference type="CDD" id="cd05007">
    <property type="entry name" value="SIS_Etherase"/>
    <property type="match status" value="1"/>
</dbReference>
<name>A0ABV8JFM9_9BACL</name>
<dbReference type="RefSeq" id="WP_380705020.1">
    <property type="nucleotide sequence ID" value="NZ_JBHSAP010000015.1"/>
</dbReference>
<evidence type="ECO:0000256" key="3">
    <source>
        <dbReference type="HAMAP-Rule" id="MF_00068"/>
    </source>
</evidence>
<comment type="catalytic activity">
    <reaction evidence="3">
        <text>N-acetyl-D-muramate 6-phosphate + H2O = N-acetyl-D-glucosamine 6-phosphate + (R)-lactate</text>
        <dbReference type="Rhea" id="RHEA:26410"/>
        <dbReference type="ChEBI" id="CHEBI:15377"/>
        <dbReference type="ChEBI" id="CHEBI:16004"/>
        <dbReference type="ChEBI" id="CHEBI:57513"/>
        <dbReference type="ChEBI" id="CHEBI:58722"/>
        <dbReference type="EC" id="4.2.1.126"/>
    </reaction>
</comment>
<dbReference type="InterPro" id="IPR040190">
    <property type="entry name" value="MURQ/GCKR"/>
</dbReference>
<comment type="pathway">
    <text evidence="3">Amino-sugar metabolism; N-acetylmuramate degradation.</text>
</comment>
<comment type="function">
    <text evidence="3">Specifically catalyzes the cleavage of the D-lactyl ether substituent of MurNAc 6-phosphate, producing GlcNAc 6-phosphate and D-lactate.</text>
</comment>
<dbReference type="PANTHER" id="PTHR10088">
    <property type="entry name" value="GLUCOKINASE REGULATORY PROTEIN"/>
    <property type="match status" value="1"/>
</dbReference>
<keyword evidence="6" id="KW-1185">Reference proteome</keyword>
<dbReference type="EMBL" id="JBHSAP010000015">
    <property type="protein sequence ID" value="MFC4077270.1"/>
    <property type="molecule type" value="Genomic_DNA"/>
</dbReference>
<reference evidence="6" key="1">
    <citation type="journal article" date="2019" name="Int. J. Syst. Evol. Microbiol.">
        <title>The Global Catalogue of Microorganisms (GCM) 10K type strain sequencing project: providing services to taxonomists for standard genome sequencing and annotation.</title>
        <authorList>
            <consortium name="The Broad Institute Genomics Platform"/>
            <consortium name="The Broad Institute Genome Sequencing Center for Infectious Disease"/>
            <person name="Wu L."/>
            <person name="Ma J."/>
        </authorList>
    </citation>
    <scope>NUCLEOTIDE SEQUENCE [LARGE SCALE GENOMIC DNA]</scope>
    <source>
        <strain evidence="6">IBRC-M 10813</strain>
    </source>
</reference>
<dbReference type="PROSITE" id="PS51464">
    <property type="entry name" value="SIS"/>
    <property type="match status" value="1"/>
</dbReference>
<comment type="caution">
    <text evidence="5">The sequence shown here is derived from an EMBL/GenBank/DDBJ whole genome shotgun (WGS) entry which is preliminary data.</text>
</comment>
<comment type="subunit">
    <text evidence="3">Homodimer.</text>
</comment>
<dbReference type="Gene3D" id="1.10.8.1080">
    <property type="match status" value="1"/>
</dbReference>
<dbReference type="EC" id="4.2.1.126" evidence="3"/>
<proteinExistence type="inferred from homology"/>
<evidence type="ECO:0000259" key="4">
    <source>
        <dbReference type="PROSITE" id="PS51464"/>
    </source>
</evidence>